<evidence type="ECO:0000313" key="2">
    <source>
        <dbReference type="Proteomes" id="UP000184139"/>
    </source>
</evidence>
<evidence type="ECO:0000313" key="1">
    <source>
        <dbReference type="EMBL" id="SHH87130.1"/>
    </source>
</evidence>
<dbReference type="AlphaFoldDB" id="A0A1M5WHY1"/>
<dbReference type="EMBL" id="FQXS01000013">
    <property type="protein sequence ID" value="SHH87130.1"/>
    <property type="molecule type" value="Genomic_DNA"/>
</dbReference>
<dbReference type="Proteomes" id="UP000184139">
    <property type="component" value="Unassembled WGS sequence"/>
</dbReference>
<gene>
    <name evidence="1" type="ORF">SAMN02745124_02297</name>
</gene>
<sequence>MEIYGTTRWRLPLGGSVPIELIAQRSFLIMGIRPCWLSFPQLEPVKASPLVELPALRFAHWLRKNGSGKKAVEHFALARHNGPVCSQEFCFRVVSGINGICQDALM</sequence>
<organism evidence="1 2">
    <name type="scientific">Desulfofustis glycolicus DSM 9705</name>
    <dbReference type="NCBI Taxonomy" id="1121409"/>
    <lineage>
        <taxon>Bacteria</taxon>
        <taxon>Pseudomonadati</taxon>
        <taxon>Thermodesulfobacteriota</taxon>
        <taxon>Desulfobulbia</taxon>
        <taxon>Desulfobulbales</taxon>
        <taxon>Desulfocapsaceae</taxon>
        <taxon>Desulfofustis</taxon>
    </lineage>
</organism>
<keyword evidence="2" id="KW-1185">Reference proteome</keyword>
<accession>A0A1M5WHY1</accession>
<dbReference type="STRING" id="1121409.SAMN02745124_02297"/>
<reference evidence="1 2" key="1">
    <citation type="submission" date="2016-11" db="EMBL/GenBank/DDBJ databases">
        <authorList>
            <person name="Jaros S."/>
            <person name="Januszkiewicz K."/>
            <person name="Wedrychowicz H."/>
        </authorList>
    </citation>
    <scope>NUCLEOTIDE SEQUENCE [LARGE SCALE GENOMIC DNA]</scope>
    <source>
        <strain evidence="1 2">DSM 9705</strain>
    </source>
</reference>
<name>A0A1M5WHY1_9BACT</name>
<protein>
    <submittedName>
        <fullName evidence="1">Uncharacterized protein</fullName>
    </submittedName>
</protein>
<proteinExistence type="predicted"/>